<sequence>FHPRPPRSPLDPSTAPPAERSRVRRAMGVLFLLISWLSCAFCAELRRDVRSLQVARSILKELQAENAQATQELHRRLSEVPVPKRGLSPKPFLDQVADKYGYVRARHPQKYRRGSRERRLQSYLLSEANTAPIRVHFNFDTLYEDKVQANPLVKDRYCFRAGDWYRVNFPTGPKPTGAGPDDCDRATVGLNIFHENKWCLCTPEDVITDEWRDFVIEAAETYGVEIGKYLRVKPVQGNLIFSKSEGSYPAMWESTNQQGVFCDADCTKGAHVVVPESLCTAGVAADVVVSMTGPSPIPGIGGTGGSCSSDQ</sequence>
<reference evidence="2 3" key="1">
    <citation type="submission" date="2024-02" db="EMBL/GenBank/DDBJ databases">
        <authorList>
            <person name="Chen Y."/>
            <person name="Shah S."/>
            <person name="Dougan E. K."/>
            <person name="Thang M."/>
            <person name="Chan C."/>
        </authorList>
    </citation>
    <scope>NUCLEOTIDE SEQUENCE [LARGE SCALE GENOMIC DNA]</scope>
</reference>
<feature type="non-terminal residue" evidence="2">
    <location>
        <position position="1"/>
    </location>
</feature>
<feature type="non-terminal residue" evidence="2">
    <location>
        <position position="311"/>
    </location>
</feature>
<evidence type="ECO:0000313" key="2">
    <source>
        <dbReference type="EMBL" id="CAK8995135.1"/>
    </source>
</evidence>
<dbReference type="EMBL" id="CAXAMM010002196">
    <property type="protein sequence ID" value="CAK8995135.1"/>
    <property type="molecule type" value="Genomic_DNA"/>
</dbReference>
<comment type="caution">
    <text evidence="2">The sequence shown here is derived from an EMBL/GenBank/DDBJ whole genome shotgun (WGS) entry which is preliminary data.</text>
</comment>
<gene>
    <name evidence="2" type="ORF">SCF082_LOCUS4223</name>
</gene>
<dbReference type="Proteomes" id="UP001642464">
    <property type="component" value="Unassembled WGS sequence"/>
</dbReference>
<keyword evidence="1" id="KW-0175">Coiled coil</keyword>
<accession>A0ABP0I1H7</accession>
<proteinExistence type="predicted"/>
<feature type="coiled-coil region" evidence="1">
    <location>
        <begin position="52"/>
        <end position="79"/>
    </location>
</feature>
<keyword evidence="3" id="KW-1185">Reference proteome</keyword>
<organism evidence="2 3">
    <name type="scientific">Durusdinium trenchii</name>
    <dbReference type="NCBI Taxonomy" id="1381693"/>
    <lineage>
        <taxon>Eukaryota</taxon>
        <taxon>Sar</taxon>
        <taxon>Alveolata</taxon>
        <taxon>Dinophyceae</taxon>
        <taxon>Suessiales</taxon>
        <taxon>Symbiodiniaceae</taxon>
        <taxon>Durusdinium</taxon>
    </lineage>
</organism>
<name>A0ABP0I1H7_9DINO</name>
<evidence type="ECO:0000256" key="1">
    <source>
        <dbReference type="SAM" id="Coils"/>
    </source>
</evidence>
<evidence type="ECO:0000313" key="3">
    <source>
        <dbReference type="Proteomes" id="UP001642464"/>
    </source>
</evidence>
<protein>
    <submittedName>
        <fullName evidence="2">Leishmanolysin-like</fullName>
    </submittedName>
</protein>
<dbReference type="Gene3D" id="3.10.170.20">
    <property type="match status" value="1"/>
</dbReference>